<dbReference type="Pfam" id="PF01168">
    <property type="entry name" value="Ala_racemase_N"/>
    <property type="match status" value="1"/>
</dbReference>
<accession>A0A1I2D957</accession>
<evidence type="ECO:0000256" key="3">
    <source>
        <dbReference type="ARBA" id="ARBA00023235"/>
    </source>
</evidence>
<dbReference type="PRINTS" id="PR00992">
    <property type="entry name" value="ALARACEMASE"/>
</dbReference>
<dbReference type="NCBIfam" id="TIGR00492">
    <property type="entry name" value="alr"/>
    <property type="match status" value="1"/>
</dbReference>
<keyword evidence="3 4" id="KW-0413">Isomerase</keyword>
<dbReference type="UniPathway" id="UPA00042">
    <property type="reaction ID" value="UER00497"/>
</dbReference>
<evidence type="ECO:0000259" key="7">
    <source>
        <dbReference type="SMART" id="SM01005"/>
    </source>
</evidence>
<organism evidence="8 9">
    <name type="scientific">Flavimobilis marinus</name>
    <dbReference type="NCBI Taxonomy" id="285351"/>
    <lineage>
        <taxon>Bacteria</taxon>
        <taxon>Bacillati</taxon>
        <taxon>Actinomycetota</taxon>
        <taxon>Actinomycetes</taxon>
        <taxon>Micrococcales</taxon>
        <taxon>Jonesiaceae</taxon>
        <taxon>Flavimobilis</taxon>
    </lineage>
</organism>
<feature type="modified residue" description="N6-(pyridoxal phosphate)lysine" evidence="4 5">
    <location>
        <position position="48"/>
    </location>
</feature>
<evidence type="ECO:0000313" key="8">
    <source>
        <dbReference type="EMBL" id="SFE77009.1"/>
    </source>
</evidence>
<feature type="binding site" evidence="4 6">
    <location>
        <position position="146"/>
    </location>
    <ligand>
        <name>substrate</name>
    </ligand>
</feature>
<evidence type="ECO:0000256" key="1">
    <source>
        <dbReference type="ARBA" id="ARBA00001933"/>
    </source>
</evidence>
<dbReference type="STRING" id="285351.SAMN04488035_0460"/>
<comment type="pathway">
    <text evidence="4">Amino-acid biosynthesis; D-alanine biosynthesis; D-alanine from L-alanine: step 1/1.</text>
</comment>
<comment type="similarity">
    <text evidence="4">Belongs to the alanine racemase family.</text>
</comment>
<dbReference type="GO" id="GO:0005829">
    <property type="term" value="C:cytosol"/>
    <property type="evidence" value="ECO:0007669"/>
    <property type="project" value="TreeGrafter"/>
</dbReference>
<comment type="cofactor">
    <cofactor evidence="1 4 5">
        <name>pyridoxal 5'-phosphate</name>
        <dbReference type="ChEBI" id="CHEBI:597326"/>
    </cofactor>
</comment>
<dbReference type="InterPro" id="IPR000821">
    <property type="entry name" value="Ala_racemase"/>
</dbReference>
<dbReference type="PANTHER" id="PTHR30511:SF0">
    <property type="entry name" value="ALANINE RACEMASE, CATABOLIC-RELATED"/>
    <property type="match status" value="1"/>
</dbReference>
<dbReference type="EMBL" id="FONZ01000001">
    <property type="protein sequence ID" value="SFE77009.1"/>
    <property type="molecule type" value="Genomic_DNA"/>
</dbReference>
<dbReference type="Gene3D" id="3.20.20.10">
    <property type="entry name" value="Alanine racemase"/>
    <property type="match status" value="1"/>
</dbReference>
<comment type="catalytic activity">
    <reaction evidence="4">
        <text>L-alanine = D-alanine</text>
        <dbReference type="Rhea" id="RHEA:20249"/>
        <dbReference type="ChEBI" id="CHEBI:57416"/>
        <dbReference type="ChEBI" id="CHEBI:57972"/>
        <dbReference type="EC" id="5.1.1.1"/>
    </reaction>
</comment>
<dbReference type="AlphaFoldDB" id="A0A1I2D957"/>
<evidence type="ECO:0000256" key="4">
    <source>
        <dbReference type="HAMAP-Rule" id="MF_01201"/>
    </source>
</evidence>
<dbReference type="SUPFAM" id="SSF51419">
    <property type="entry name" value="PLP-binding barrel"/>
    <property type="match status" value="1"/>
</dbReference>
<name>A0A1I2D957_9MICO</name>
<dbReference type="InterPro" id="IPR001608">
    <property type="entry name" value="Ala_racemase_N"/>
</dbReference>
<dbReference type="InterPro" id="IPR009006">
    <property type="entry name" value="Ala_racemase/Decarboxylase_C"/>
</dbReference>
<feature type="active site" description="Proton acceptor; specific for L-alanine" evidence="4">
    <location>
        <position position="280"/>
    </location>
</feature>
<evidence type="ECO:0000256" key="6">
    <source>
        <dbReference type="PIRSR" id="PIRSR600821-52"/>
    </source>
</evidence>
<dbReference type="HAMAP" id="MF_01201">
    <property type="entry name" value="Ala_racemase"/>
    <property type="match status" value="1"/>
</dbReference>
<dbReference type="OrthoDB" id="9813814at2"/>
<comment type="function">
    <text evidence="4">Catalyzes the interconversion of L-alanine and D-alanine. May also act on other amino acids.</text>
</comment>
<dbReference type="GO" id="GO:0030170">
    <property type="term" value="F:pyridoxal phosphate binding"/>
    <property type="evidence" value="ECO:0007669"/>
    <property type="project" value="UniProtKB-UniRule"/>
</dbReference>
<evidence type="ECO:0000256" key="5">
    <source>
        <dbReference type="PIRSR" id="PIRSR600821-50"/>
    </source>
</evidence>
<dbReference type="PANTHER" id="PTHR30511">
    <property type="entry name" value="ALANINE RACEMASE"/>
    <property type="match status" value="1"/>
</dbReference>
<proteinExistence type="inferred from homology"/>
<keyword evidence="2 4" id="KW-0663">Pyridoxal phosphate</keyword>
<evidence type="ECO:0000256" key="2">
    <source>
        <dbReference type="ARBA" id="ARBA00022898"/>
    </source>
</evidence>
<keyword evidence="9" id="KW-1185">Reference proteome</keyword>
<dbReference type="SMART" id="SM01005">
    <property type="entry name" value="Ala_racemase_C"/>
    <property type="match status" value="1"/>
</dbReference>
<sequence length="400" mass="41238">MTAPGETITGVTDPYYPAQAVVDLAAIRSNIARLVDTAAGAAVMAVVKADGYGHGLVPSARAALAGGATWLGVAQPAEALALRAAGVDARLLTWLTAPDAPLADLVAAGVDVSVASLPVLDAVVRAAGERGRPARVHLEVETGLGRNGMSYDELPWALARIAAQVREGALELEGLWSHLACADDPAHPSVRAQRDAFDEAVRLAERAGCPPRLRHLANSAATLTEPRLHYDLVRPGLAVFGLSPVPAIASAAELGLRPAMRLEARLATVKTLPAGHGVSYGHAYATAQRTKVGIVPLGYADGVPRHASGGDAGPGGPVRVGEGARARTLRIAGRVCMDQVVVDLGPDALEQAGDTVVLFGDGHDGGPTAQDWADAAGTISYEITTRLGSRVPRRYLGEDA</sequence>
<dbReference type="FunFam" id="3.20.20.10:FF:000002">
    <property type="entry name" value="Alanine racemase"/>
    <property type="match status" value="1"/>
</dbReference>
<dbReference type="InterPro" id="IPR020622">
    <property type="entry name" value="Ala_racemase_pyridoxalP-BS"/>
</dbReference>
<feature type="active site" description="Proton acceptor; specific for D-alanine" evidence="4">
    <location>
        <position position="48"/>
    </location>
</feature>
<dbReference type="GO" id="GO:0030632">
    <property type="term" value="P:D-alanine biosynthetic process"/>
    <property type="evidence" value="ECO:0007669"/>
    <property type="project" value="UniProtKB-UniRule"/>
</dbReference>
<feature type="domain" description="Alanine racemase C-terminal" evidence="7">
    <location>
        <begin position="259"/>
        <end position="396"/>
    </location>
</feature>
<protein>
    <recommendedName>
        <fullName evidence="4">Alanine racemase</fullName>
        <ecNumber evidence="4">5.1.1.1</ecNumber>
    </recommendedName>
</protein>
<dbReference type="Proteomes" id="UP000198520">
    <property type="component" value="Unassembled WGS sequence"/>
</dbReference>
<dbReference type="InterPro" id="IPR029066">
    <property type="entry name" value="PLP-binding_barrel"/>
</dbReference>
<dbReference type="EC" id="5.1.1.1" evidence="4"/>
<dbReference type="GO" id="GO:0009252">
    <property type="term" value="P:peptidoglycan biosynthetic process"/>
    <property type="evidence" value="ECO:0007669"/>
    <property type="project" value="TreeGrafter"/>
</dbReference>
<dbReference type="RefSeq" id="WP_093374670.1">
    <property type="nucleotide sequence ID" value="NZ_BNAN01000001.1"/>
</dbReference>
<dbReference type="CDD" id="cd00430">
    <property type="entry name" value="PLPDE_III_AR"/>
    <property type="match status" value="1"/>
</dbReference>
<dbReference type="Pfam" id="PF00842">
    <property type="entry name" value="Ala_racemase_C"/>
    <property type="match status" value="1"/>
</dbReference>
<feature type="binding site" evidence="4 6">
    <location>
        <position position="337"/>
    </location>
    <ligand>
        <name>substrate</name>
    </ligand>
</feature>
<reference evidence="9" key="1">
    <citation type="submission" date="2016-10" db="EMBL/GenBank/DDBJ databases">
        <authorList>
            <person name="Varghese N."/>
            <person name="Submissions S."/>
        </authorList>
    </citation>
    <scope>NUCLEOTIDE SEQUENCE [LARGE SCALE GENOMIC DNA]</scope>
    <source>
        <strain evidence="9">DSM 19083</strain>
    </source>
</reference>
<dbReference type="GO" id="GO:0008784">
    <property type="term" value="F:alanine racemase activity"/>
    <property type="evidence" value="ECO:0007669"/>
    <property type="project" value="UniProtKB-UniRule"/>
</dbReference>
<dbReference type="Gene3D" id="2.40.37.10">
    <property type="entry name" value="Lyase, Ornithine Decarboxylase, Chain A, domain 1"/>
    <property type="match status" value="1"/>
</dbReference>
<gene>
    <name evidence="8" type="ORF">SAMN04488035_0460</name>
</gene>
<dbReference type="InterPro" id="IPR011079">
    <property type="entry name" value="Ala_racemase_C"/>
</dbReference>
<dbReference type="PROSITE" id="PS00395">
    <property type="entry name" value="ALANINE_RACEMASE"/>
    <property type="match status" value="1"/>
</dbReference>
<evidence type="ECO:0000313" key="9">
    <source>
        <dbReference type="Proteomes" id="UP000198520"/>
    </source>
</evidence>
<dbReference type="SUPFAM" id="SSF50621">
    <property type="entry name" value="Alanine racemase C-terminal domain-like"/>
    <property type="match status" value="1"/>
</dbReference>